<evidence type="ECO:0000313" key="2">
    <source>
        <dbReference type="EMBL" id="TBM22942.1"/>
    </source>
</evidence>
<sequence length="110" mass="12359">MTMNQPNYPYGYPYYNPYGYAYPQQMPAQPAAPQTSAYRQANGRTHLLTGMVAGAAIAYLLTNRQVQQGISTTASKAWGTVRGEVEELKERLADLQAELDYYQNKEQDAE</sequence>
<name>A0A4Q9EJ84_9GAMM</name>
<evidence type="ECO:0000256" key="1">
    <source>
        <dbReference type="SAM" id="Coils"/>
    </source>
</evidence>
<accession>A0A4Q9EJ84</accession>
<dbReference type="Proteomes" id="UP000293380">
    <property type="component" value="Unassembled WGS sequence"/>
</dbReference>
<organism evidence="2 3">
    <name type="scientific">Hafnia paralvei</name>
    <dbReference type="NCBI Taxonomy" id="546367"/>
    <lineage>
        <taxon>Bacteria</taxon>
        <taxon>Pseudomonadati</taxon>
        <taxon>Pseudomonadota</taxon>
        <taxon>Gammaproteobacteria</taxon>
        <taxon>Enterobacterales</taxon>
        <taxon>Hafniaceae</taxon>
        <taxon>Hafnia</taxon>
    </lineage>
</organism>
<gene>
    <name evidence="2" type="ORF">EYY89_17685</name>
</gene>
<keyword evidence="1" id="KW-0175">Coiled coil</keyword>
<proteinExistence type="predicted"/>
<feature type="coiled-coil region" evidence="1">
    <location>
        <begin position="78"/>
        <end position="105"/>
    </location>
</feature>
<protein>
    <submittedName>
        <fullName evidence="2">YtxH domain-containing protein</fullName>
    </submittedName>
</protein>
<comment type="caution">
    <text evidence="2">The sequence shown here is derived from an EMBL/GenBank/DDBJ whole genome shotgun (WGS) entry which is preliminary data.</text>
</comment>
<dbReference type="EMBL" id="SITD01000064">
    <property type="protein sequence ID" value="TBM22942.1"/>
    <property type="molecule type" value="Genomic_DNA"/>
</dbReference>
<evidence type="ECO:0000313" key="3">
    <source>
        <dbReference type="Proteomes" id="UP000293380"/>
    </source>
</evidence>
<reference evidence="2 3" key="1">
    <citation type="submission" date="2019-02" db="EMBL/GenBank/DDBJ databases">
        <title>Comparative genomic analysis of the Hafnia genus genomes.</title>
        <authorList>
            <person name="Zhiqiu Y."/>
            <person name="Chao Y."/>
            <person name="Yuhui D."/>
            <person name="Di H."/>
            <person name="Bin L."/>
        </authorList>
    </citation>
    <scope>NUCLEOTIDE SEQUENCE [LARGE SCALE GENOMIC DNA]</scope>
    <source>
        <strain evidence="2 3">PCM_1194</strain>
    </source>
</reference>
<dbReference type="AlphaFoldDB" id="A0A4Q9EJ84"/>